<gene>
    <name evidence="2" type="ORF">DC363_01455</name>
</gene>
<dbReference type="Proteomes" id="UP000244817">
    <property type="component" value="Unassembled WGS sequence"/>
</dbReference>
<proteinExistence type="predicted"/>
<feature type="region of interest" description="Disordered" evidence="1">
    <location>
        <begin position="122"/>
        <end position="155"/>
    </location>
</feature>
<accession>A0A2T7G199</accession>
<dbReference type="OrthoDB" id="7875781at2"/>
<protein>
    <recommendedName>
        <fullName evidence="4">DUF3618 domain-containing protein</fullName>
    </recommendedName>
</protein>
<feature type="compositionally biased region" description="Basic and acidic residues" evidence="1">
    <location>
        <begin position="14"/>
        <end position="23"/>
    </location>
</feature>
<evidence type="ECO:0000313" key="2">
    <source>
        <dbReference type="EMBL" id="PVA08191.1"/>
    </source>
</evidence>
<feature type="region of interest" description="Disordered" evidence="1">
    <location>
        <begin position="1"/>
        <end position="46"/>
    </location>
</feature>
<organism evidence="2 3">
    <name type="scientific">Thalassorhabdomicrobium marinisediminis</name>
    <dbReference type="NCBI Taxonomy" id="2170577"/>
    <lineage>
        <taxon>Bacteria</taxon>
        <taxon>Pseudomonadati</taxon>
        <taxon>Pseudomonadota</taxon>
        <taxon>Alphaproteobacteria</taxon>
        <taxon>Rhodobacterales</taxon>
        <taxon>Paracoccaceae</taxon>
        <taxon>Thalassorhabdomicrobium</taxon>
    </lineage>
</organism>
<comment type="caution">
    <text evidence="2">The sequence shown here is derived from an EMBL/GenBank/DDBJ whole genome shotgun (WGS) entry which is preliminary data.</text>
</comment>
<sequence length="155" mass="16529">MTDSTDTAQAIKDGAQDLAHKAQEQVTGAAEDAAESARQTAVEQADTYADAVHDAEQNFDPNSLQAEALRQVSSTIEGFTSQLRDKPVDEMLDDAAVFARRNPLLVLTGAAVLGFAAARFMKASPRRSSTRRGDDPWAGHLYAGPVGEHNSKDAS</sequence>
<dbReference type="AlphaFoldDB" id="A0A2T7G199"/>
<evidence type="ECO:0008006" key="4">
    <source>
        <dbReference type="Google" id="ProtNLM"/>
    </source>
</evidence>
<dbReference type="EMBL" id="QCYG01000001">
    <property type="protein sequence ID" value="PVA08191.1"/>
    <property type="molecule type" value="Genomic_DNA"/>
</dbReference>
<evidence type="ECO:0000313" key="3">
    <source>
        <dbReference type="Proteomes" id="UP000244817"/>
    </source>
</evidence>
<name>A0A2T7G199_9RHOB</name>
<keyword evidence="3" id="KW-1185">Reference proteome</keyword>
<dbReference type="Gene3D" id="1.10.287.700">
    <property type="entry name" value="Helix hairpin bin"/>
    <property type="match status" value="1"/>
</dbReference>
<dbReference type="RefSeq" id="WP_108639345.1">
    <property type="nucleotide sequence ID" value="NZ_QCYG01000001.1"/>
</dbReference>
<evidence type="ECO:0000256" key="1">
    <source>
        <dbReference type="SAM" id="MobiDB-lite"/>
    </source>
</evidence>
<reference evidence="2 3" key="1">
    <citation type="submission" date="2018-04" db="EMBL/GenBank/DDBJ databases">
        <title>Pelagivirga bohaiensis gen. nov., sp. nov., a bacterium isolated from the Bohai Sea.</title>
        <authorList>
            <person name="Ji X."/>
        </authorList>
    </citation>
    <scope>NUCLEOTIDE SEQUENCE [LARGE SCALE GENOMIC DNA]</scope>
    <source>
        <strain evidence="2 3">BH-SD16</strain>
    </source>
</reference>